<sequence>MAVHVRGPWGLSHCVFLRRNHVEAPRYLSLPEGLRRLNFSAVQAAQATTAATREFLAREGYVNEAARAQLLDSSNSSNASEAKLCKGRTLSSGPTTSGNSTGASSNSAGGSSCSDSSIGDDNLERNEEDAEALQDAVEKSFSVFDIIYKNASSQSRRRRTVSATQTTKPTSPTTTEPEDAQRAAAPTQSLPVPFPSSKTKEGPAVLLSVLRDLTNARIRTPEAWTPPLLLLMQQLPLLSSSEVQQAAALLAASGCRPPLLLQGLCEAFRWRVAAKQTEASQTILFLDSLRRLRYLPCGSHLLAYFGSLERRRKCLSVSDLLKIQRFLDELSVPSELASMPFVVSILPQLKRNTAALKPPEAAALASLLLKRQELDRETAECLSAAVYEHLGGASSFLLLQQEPFPSVGALNHSHEQSSDHLKSQYHQDMLQRQQERLASPSSLSCLLHLGKSLAAANLKQLPSAFCWAVEREVELHWAAMTPTEVSATLK</sequence>
<accession>U6H269</accession>
<dbReference type="AlphaFoldDB" id="U6H269"/>
<proteinExistence type="predicted"/>
<reference evidence="2" key="2">
    <citation type="submission" date="2013-10" db="EMBL/GenBank/DDBJ databases">
        <authorList>
            <person name="Aslett M."/>
        </authorList>
    </citation>
    <scope>NUCLEOTIDE SEQUENCE [LARGE SCALE GENOMIC DNA]</scope>
    <source>
        <strain evidence="2">Houghton</strain>
    </source>
</reference>
<reference evidence="2" key="1">
    <citation type="submission" date="2013-10" db="EMBL/GenBank/DDBJ databases">
        <title>Genomic analysis of the causative agents of coccidiosis in chickens.</title>
        <authorList>
            <person name="Reid A.J."/>
            <person name="Blake D."/>
            <person name="Billington K."/>
            <person name="Browne H."/>
            <person name="Dunn M."/>
            <person name="Hung S."/>
            <person name="Kawahara F."/>
            <person name="Miranda-Saavedra D."/>
            <person name="Mourier T."/>
            <person name="Nagra H."/>
            <person name="Otto T.D."/>
            <person name="Rawlings N."/>
            <person name="Sanchez A."/>
            <person name="Sanders M."/>
            <person name="Subramaniam C."/>
            <person name="Tay Y."/>
            <person name="Dear P."/>
            <person name="Doerig C."/>
            <person name="Gruber A."/>
            <person name="Parkinson J."/>
            <person name="Shirley M."/>
            <person name="Wan K.L."/>
            <person name="Berriman M."/>
            <person name="Tomley F."/>
            <person name="Pain A."/>
        </authorList>
    </citation>
    <scope>NUCLEOTIDE SEQUENCE [LARGE SCALE GENOMIC DNA]</scope>
    <source>
        <strain evidence="2">Houghton</strain>
    </source>
</reference>
<gene>
    <name evidence="2" type="ORF">EPH_0073940</name>
</gene>
<keyword evidence="3" id="KW-1185">Reference proteome</keyword>
<dbReference type="Proteomes" id="UP000018201">
    <property type="component" value="Unassembled WGS sequence"/>
</dbReference>
<evidence type="ECO:0000313" key="2">
    <source>
        <dbReference type="EMBL" id="CDI86515.1"/>
    </source>
</evidence>
<organism evidence="2 3">
    <name type="scientific">Eimeria praecox</name>
    <dbReference type="NCBI Taxonomy" id="51316"/>
    <lineage>
        <taxon>Eukaryota</taxon>
        <taxon>Sar</taxon>
        <taxon>Alveolata</taxon>
        <taxon>Apicomplexa</taxon>
        <taxon>Conoidasida</taxon>
        <taxon>Coccidia</taxon>
        <taxon>Eucoccidiorida</taxon>
        <taxon>Eimeriorina</taxon>
        <taxon>Eimeriidae</taxon>
        <taxon>Eimeria</taxon>
    </lineage>
</organism>
<feature type="region of interest" description="Disordered" evidence="1">
    <location>
        <begin position="77"/>
        <end position="134"/>
    </location>
</feature>
<evidence type="ECO:0000256" key="1">
    <source>
        <dbReference type="SAM" id="MobiDB-lite"/>
    </source>
</evidence>
<evidence type="ECO:0000313" key="3">
    <source>
        <dbReference type="Proteomes" id="UP000018201"/>
    </source>
</evidence>
<feature type="region of interest" description="Disordered" evidence="1">
    <location>
        <begin position="155"/>
        <end position="197"/>
    </location>
</feature>
<dbReference type="EMBL" id="HG695494">
    <property type="protein sequence ID" value="CDI86515.1"/>
    <property type="molecule type" value="Genomic_DNA"/>
</dbReference>
<feature type="compositionally biased region" description="Low complexity" evidence="1">
    <location>
        <begin position="164"/>
        <end position="175"/>
    </location>
</feature>
<dbReference type="VEuPathDB" id="ToxoDB:EPH_0073940"/>
<dbReference type="OrthoDB" id="347884at2759"/>
<name>U6H269_9EIME</name>
<protein>
    <submittedName>
        <fullName evidence="2">Uncharacterized protein</fullName>
    </submittedName>
</protein>
<feature type="compositionally biased region" description="Low complexity" evidence="1">
    <location>
        <begin position="91"/>
        <end position="120"/>
    </location>
</feature>